<proteinExistence type="predicted"/>
<organism evidence="2 3">
    <name type="scientific">Streptomyces albireticuli</name>
    <dbReference type="NCBI Taxonomy" id="1940"/>
    <lineage>
        <taxon>Bacteria</taxon>
        <taxon>Bacillati</taxon>
        <taxon>Actinomycetota</taxon>
        <taxon>Actinomycetes</taxon>
        <taxon>Kitasatosporales</taxon>
        <taxon>Streptomycetaceae</taxon>
        <taxon>Streptomyces</taxon>
    </lineage>
</organism>
<feature type="compositionally biased region" description="Basic and acidic residues" evidence="1">
    <location>
        <begin position="269"/>
        <end position="279"/>
    </location>
</feature>
<comment type="caution">
    <text evidence="2">The sequence shown here is derived from an EMBL/GenBank/DDBJ whole genome shotgun (WGS) entry which is preliminary data.</text>
</comment>
<evidence type="ECO:0008006" key="4">
    <source>
        <dbReference type="Google" id="ProtNLM"/>
    </source>
</evidence>
<dbReference type="Proteomes" id="UP000218944">
    <property type="component" value="Unassembled WGS sequence"/>
</dbReference>
<gene>
    <name evidence="2" type="ORF">CK936_22095</name>
</gene>
<feature type="compositionally biased region" description="Low complexity" evidence="1">
    <location>
        <begin position="285"/>
        <end position="294"/>
    </location>
</feature>
<feature type="compositionally biased region" description="Pro residues" evidence="1">
    <location>
        <begin position="311"/>
        <end position="322"/>
    </location>
</feature>
<feature type="compositionally biased region" description="Gly residues" evidence="1">
    <location>
        <begin position="231"/>
        <end position="265"/>
    </location>
</feature>
<name>A0A2A2D5L1_9ACTN</name>
<feature type="compositionally biased region" description="Gly residues" evidence="1">
    <location>
        <begin position="464"/>
        <end position="496"/>
    </location>
</feature>
<feature type="region of interest" description="Disordered" evidence="1">
    <location>
        <begin position="200"/>
        <end position="533"/>
    </location>
</feature>
<dbReference type="RefSeq" id="WP_095582685.1">
    <property type="nucleotide sequence ID" value="NZ_JAJQQQ010000010.1"/>
</dbReference>
<accession>A0A2A2D5L1</accession>
<evidence type="ECO:0000313" key="2">
    <source>
        <dbReference type="EMBL" id="PAU46815.1"/>
    </source>
</evidence>
<evidence type="ECO:0000313" key="3">
    <source>
        <dbReference type="Proteomes" id="UP000218944"/>
    </source>
</evidence>
<protein>
    <recommendedName>
        <fullName evidence="4">Collagen alpha 1(II) chain</fullName>
    </recommendedName>
</protein>
<keyword evidence="3" id="KW-1185">Reference proteome</keyword>
<feature type="compositionally biased region" description="Basic and acidic residues" evidence="1">
    <location>
        <begin position="324"/>
        <end position="343"/>
    </location>
</feature>
<sequence length="552" mass="56757">MADRAPAPKSAKDPRHAQAYTEQDFFTIPHEKLQAMVEHADCKRVEEIAKRLGSASKAIKDLGDDLKEHVDGVVWAGPAGDAFRKWGVSMSNEAGRLGEYAETAGTWMTHAAADLLKATKMPKYSAADKALVDSWVKAHPYVFGGVPNPLINLVDKGLKLGGPDQKAAYDAQKRLSEAHHDAAGRMKALAESYQHTGTQIMMVKRPNFPPMPDAVMPSRRDQYDSEDVDLPGGGGGGYSGGGPSGAGPSGYGPGGSAGGGPGLPGSPGYDERPRSRPDLDLSGGVDTTPRTRVPLPDRPPVTPPDTGRPHIPGPLPPVPNWPGPDRRPGPGPRPDGRLPDQGRRPAPRTPGPGLPGPGPVPRPDTRLPQPAPGPTPRPGGRLPNPPHDGIIGGQPAPRGGTSGPTQNPGRSNVFGAEPTQRQGQTRPPMSGPVGAGGGFPGVSGPPASRPGTGAGRHMATDPGGIVGGRPGQRPGGGGTPFTPGGTGLVRGPGEGTGTTTARNGMPAGMMPGAGLGGATPERRGGGGRRPDYLVEDEETWAQSKPVVPPVIE</sequence>
<evidence type="ECO:0000256" key="1">
    <source>
        <dbReference type="SAM" id="MobiDB-lite"/>
    </source>
</evidence>
<feature type="compositionally biased region" description="Pro residues" evidence="1">
    <location>
        <begin position="347"/>
        <end position="362"/>
    </location>
</feature>
<dbReference type="EMBL" id="NSJV01000417">
    <property type="protein sequence ID" value="PAU46815.1"/>
    <property type="molecule type" value="Genomic_DNA"/>
</dbReference>
<dbReference type="AlphaFoldDB" id="A0A2A2D5L1"/>
<reference evidence="2 3" key="1">
    <citation type="submission" date="2017-08" db="EMBL/GenBank/DDBJ databases">
        <title>Genome sequence of Streptomyces albireticuli NRRL B-1670.</title>
        <authorList>
            <person name="Graham D.E."/>
            <person name="Mahan K.M."/>
            <person name="Klingeman D.M."/>
            <person name="Hettich R.L."/>
            <person name="Parry R.J."/>
            <person name="Spain J.C."/>
        </authorList>
    </citation>
    <scope>NUCLEOTIDE SEQUENCE [LARGE SCALE GENOMIC DNA]</scope>
    <source>
        <strain evidence="2 3">NRRL B-1670</strain>
    </source>
</reference>
<feature type="compositionally biased region" description="Basic and acidic residues" evidence="1">
    <location>
        <begin position="520"/>
        <end position="532"/>
    </location>
</feature>